<organism evidence="4 5">
    <name type="scientific">Candidatus Thermochlorobacter aerophilus</name>
    <dbReference type="NCBI Taxonomy" id="1868324"/>
    <lineage>
        <taxon>Bacteria</taxon>
        <taxon>Pseudomonadati</taxon>
        <taxon>Chlorobiota</taxon>
        <taxon>Chlorobiia</taxon>
        <taxon>Chlorobiales</taxon>
        <taxon>Candidatus Thermochlorobacteriaceae</taxon>
        <taxon>Candidatus Thermochlorobacter</taxon>
    </lineage>
</organism>
<sequence>MPKALIVDDSAVERTIIAKVMTALGYTIVEANDGEEGEAKAIALKPDIIVLDVVMPKKDGFQVCRNLKKMPETAKIPVIMITSKNQDSDKFWGMKQGAIAYLVKPFNEEDLVSAVNKAKAMAAS</sequence>
<protein>
    <submittedName>
        <fullName evidence="4">Response regulator</fullName>
    </submittedName>
</protein>
<feature type="modified residue" description="4-aspartylphosphate" evidence="2">
    <location>
        <position position="52"/>
    </location>
</feature>
<evidence type="ECO:0000256" key="2">
    <source>
        <dbReference type="PROSITE-ProRule" id="PRU00169"/>
    </source>
</evidence>
<dbReference type="Gene3D" id="3.40.50.2300">
    <property type="match status" value="1"/>
</dbReference>
<dbReference type="PROSITE" id="PS50110">
    <property type="entry name" value="RESPONSE_REGULATORY"/>
    <property type="match status" value="1"/>
</dbReference>
<evidence type="ECO:0000313" key="4">
    <source>
        <dbReference type="EMBL" id="RFM23927.1"/>
    </source>
</evidence>
<dbReference type="GO" id="GO:0000160">
    <property type="term" value="P:phosphorelay signal transduction system"/>
    <property type="evidence" value="ECO:0007669"/>
    <property type="project" value="InterPro"/>
</dbReference>
<evidence type="ECO:0000259" key="3">
    <source>
        <dbReference type="PROSITE" id="PS50110"/>
    </source>
</evidence>
<name>A0A395LZJ5_9BACT</name>
<dbReference type="SUPFAM" id="SSF52172">
    <property type="entry name" value="CheY-like"/>
    <property type="match status" value="1"/>
</dbReference>
<dbReference type="InterPro" id="IPR011006">
    <property type="entry name" value="CheY-like_superfamily"/>
</dbReference>
<evidence type="ECO:0000256" key="1">
    <source>
        <dbReference type="ARBA" id="ARBA00022553"/>
    </source>
</evidence>
<feature type="domain" description="Response regulatory" evidence="3">
    <location>
        <begin position="3"/>
        <end position="119"/>
    </location>
</feature>
<proteinExistence type="predicted"/>
<dbReference type="SMART" id="SM00448">
    <property type="entry name" value="REC"/>
    <property type="match status" value="1"/>
</dbReference>
<dbReference type="InterPro" id="IPR050595">
    <property type="entry name" value="Bact_response_regulator"/>
</dbReference>
<dbReference type="Proteomes" id="UP000266389">
    <property type="component" value="Unassembled WGS sequence"/>
</dbReference>
<dbReference type="EMBL" id="PHFL01000051">
    <property type="protein sequence ID" value="RFM23927.1"/>
    <property type="molecule type" value="Genomic_DNA"/>
</dbReference>
<evidence type="ECO:0000313" key="5">
    <source>
        <dbReference type="Proteomes" id="UP000266389"/>
    </source>
</evidence>
<dbReference type="Pfam" id="PF00072">
    <property type="entry name" value="Response_reg"/>
    <property type="match status" value="1"/>
</dbReference>
<comment type="caution">
    <text evidence="4">The sequence shown here is derived from an EMBL/GenBank/DDBJ whole genome shotgun (WGS) entry which is preliminary data.</text>
</comment>
<dbReference type="PANTHER" id="PTHR44591:SF3">
    <property type="entry name" value="RESPONSE REGULATORY DOMAIN-CONTAINING PROTEIN"/>
    <property type="match status" value="1"/>
</dbReference>
<dbReference type="AlphaFoldDB" id="A0A395LZJ5"/>
<accession>A0A395LZJ5</accession>
<dbReference type="PANTHER" id="PTHR44591">
    <property type="entry name" value="STRESS RESPONSE REGULATOR PROTEIN 1"/>
    <property type="match status" value="1"/>
</dbReference>
<reference evidence="4 5" key="1">
    <citation type="journal article" date="2011" name="ISME J.">
        <title>Community ecology of hot spring cyanobacterial mats: predominant populations and their functional potential.</title>
        <authorList>
            <person name="Klatt C.G."/>
            <person name="Wood J.M."/>
            <person name="Rusch D.B."/>
            <person name="Bateson M.M."/>
            <person name="Hamamura N."/>
            <person name="Heidelberg J.F."/>
            <person name="Grossman A.R."/>
            <person name="Bhaya D."/>
            <person name="Cohan F.M."/>
            <person name="Kuhl M."/>
            <person name="Bryant D.A."/>
            <person name="Ward D.M."/>
        </authorList>
    </citation>
    <scope>NUCLEOTIDE SEQUENCE [LARGE SCALE GENOMIC DNA]</scope>
    <source>
        <strain evidence="4">OS</strain>
    </source>
</reference>
<keyword evidence="1 2" id="KW-0597">Phosphoprotein</keyword>
<gene>
    <name evidence="4" type="ORF">D0433_08360</name>
</gene>
<dbReference type="InterPro" id="IPR001789">
    <property type="entry name" value="Sig_transdc_resp-reg_receiver"/>
</dbReference>